<comment type="caution">
    <text evidence="1">The sequence shown here is derived from an EMBL/GenBank/DDBJ whole genome shotgun (WGS) entry which is preliminary data.</text>
</comment>
<dbReference type="Proteomes" id="UP000642748">
    <property type="component" value="Unassembled WGS sequence"/>
</dbReference>
<name>A0A8J3QU04_9ACTN</name>
<dbReference type="AlphaFoldDB" id="A0A8J3QU04"/>
<gene>
    <name evidence="1" type="ORF">Raf01_56170</name>
</gene>
<keyword evidence="2" id="KW-1185">Reference proteome</keyword>
<accession>A0A8J3QU04</accession>
<organism evidence="1 2">
    <name type="scientific">Rugosimonospora africana</name>
    <dbReference type="NCBI Taxonomy" id="556532"/>
    <lineage>
        <taxon>Bacteria</taxon>
        <taxon>Bacillati</taxon>
        <taxon>Actinomycetota</taxon>
        <taxon>Actinomycetes</taxon>
        <taxon>Micromonosporales</taxon>
        <taxon>Micromonosporaceae</taxon>
        <taxon>Rugosimonospora</taxon>
    </lineage>
</organism>
<proteinExistence type="predicted"/>
<evidence type="ECO:0000313" key="1">
    <source>
        <dbReference type="EMBL" id="GIH17445.1"/>
    </source>
</evidence>
<evidence type="ECO:0000313" key="2">
    <source>
        <dbReference type="Proteomes" id="UP000642748"/>
    </source>
</evidence>
<sequence>MDDAGQPAPIWCLVANVVQTRKYGIGGNEVRKGLRIFAGGTRVYLSGLFHCWDALPVVGLSRRPHRLVNVVVHARFLTNWRPRMVYSPAVLRAVTAADVGLDLPHRYRQHSGLDRAAEVDRAAGCYRDWLVEVAERLTAIGVEQAARAQAAQDAYQAATGGAGSPSTARPSADRA</sequence>
<protein>
    <submittedName>
        <fullName evidence="1">Uncharacterized protein</fullName>
    </submittedName>
</protein>
<reference evidence="1" key="1">
    <citation type="submission" date="2021-01" db="EMBL/GenBank/DDBJ databases">
        <title>Whole genome shotgun sequence of Rugosimonospora africana NBRC 104875.</title>
        <authorList>
            <person name="Komaki H."/>
            <person name="Tamura T."/>
        </authorList>
    </citation>
    <scope>NUCLEOTIDE SEQUENCE</scope>
    <source>
        <strain evidence="1">NBRC 104875</strain>
    </source>
</reference>
<dbReference type="RefSeq" id="WP_203921003.1">
    <property type="nucleotide sequence ID" value="NZ_BONZ01000055.1"/>
</dbReference>
<dbReference type="EMBL" id="BONZ01000055">
    <property type="protein sequence ID" value="GIH17445.1"/>
    <property type="molecule type" value="Genomic_DNA"/>
</dbReference>